<organism evidence="1 2">
    <name type="scientific">Vibrio tetraodonis subsp. pristinus</name>
    <dbReference type="NCBI Taxonomy" id="2695891"/>
    <lineage>
        <taxon>Bacteria</taxon>
        <taxon>Pseudomonadati</taxon>
        <taxon>Pseudomonadota</taxon>
        <taxon>Gammaproteobacteria</taxon>
        <taxon>Vibrionales</taxon>
        <taxon>Vibrionaceae</taxon>
        <taxon>Vibrio</taxon>
    </lineage>
</organism>
<evidence type="ECO:0000313" key="2">
    <source>
        <dbReference type="Proteomes" id="UP000478571"/>
    </source>
</evidence>
<gene>
    <name evidence="1" type="ORF">GTG28_20645</name>
</gene>
<accession>A0A6L8M179</accession>
<name>A0A6L8M179_9VIBR</name>
<dbReference type="Proteomes" id="UP000478571">
    <property type="component" value="Unassembled WGS sequence"/>
</dbReference>
<sequence length="89" mass="9950">MRFTFDNETHTVQAHGSMAVAARYVINQLGLAVNYESDYVKLALSHTGENERFVILNFSQAFASVAVSDDGIAQELAEKFERAINEFYA</sequence>
<dbReference type="AlphaFoldDB" id="A0A6L8M179"/>
<dbReference type="EMBL" id="WWEU01000017">
    <property type="protein sequence ID" value="MYM61613.1"/>
    <property type="molecule type" value="Genomic_DNA"/>
</dbReference>
<comment type="caution">
    <text evidence="1">The sequence shown here is derived from an EMBL/GenBank/DDBJ whole genome shotgun (WGS) entry which is preliminary data.</text>
</comment>
<keyword evidence="2" id="KW-1185">Reference proteome</keyword>
<proteinExistence type="predicted"/>
<evidence type="ECO:0000313" key="1">
    <source>
        <dbReference type="EMBL" id="MYM61613.1"/>
    </source>
</evidence>
<protein>
    <submittedName>
        <fullName evidence="1">Uncharacterized protein</fullName>
    </submittedName>
</protein>
<reference evidence="1 2" key="1">
    <citation type="submission" date="2020-01" db="EMBL/GenBank/DDBJ databases">
        <title>Draft Genome Sequence of Vibrio sp. strain OCN044, Isolated from a Healthy Coral at Palmyra Atoll.</title>
        <authorList>
            <person name="Videau P."/>
            <person name="Loughran R."/>
            <person name="Esquivel A."/>
            <person name="Deadmond M."/>
            <person name="Paddock B.E."/>
            <person name="Saw J.H."/>
            <person name="Ushijima B."/>
        </authorList>
    </citation>
    <scope>NUCLEOTIDE SEQUENCE [LARGE SCALE GENOMIC DNA]</scope>
    <source>
        <strain evidence="1 2">OCN044</strain>
    </source>
</reference>
<dbReference type="RefSeq" id="WP_160933137.1">
    <property type="nucleotide sequence ID" value="NZ_WWEU01000017.1"/>
</dbReference>